<feature type="region of interest" description="Disordered" evidence="1">
    <location>
        <begin position="63"/>
        <end position="88"/>
    </location>
</feature>
<keyword evidence="3" id="KW-1185">Reference proteome</keyword>
<evidence type="ECO:0000256" key="1">
    <source>
        <dbReference type="SAM" id="MobiDB-lite"/>
    </source>
</evidence>
<dbReference type="HOGENOM" id="CLU_2076840_0_0_1"/>
<name>A0A0E0DYM4_9ORYZ</name>
<reference evidence="2" key="2">
    <citation type="submission" date="2018-05" db="EMBL/GenBank/DDBJ databases">
        <title>OmerRS3 (Oryza meridionalis Reference Sequence Version 3).</title>
        <authorList>
            <person name="Zhang J."/>
            <person name="Kudrna D."/>
            <person name="Lee S."/>
            <person name="Talag J."/>
            <person name="Welchert J."/>
            <person name="Wing R.A."/>
        </authorList>
    </citation>
    <scope>NUCLEOTIDE SEQUENCE [LARGE SCALE GENOMIC DNA]</scope>
    <source>
        <strain evidence="2">cv. OR44</strain>
    </source>
</reference>
<reference evidence="2" key="1">
    <citation type="submission" date="2015-04" db="UniProtKB">
        <authorList>
            <consortium name="EnsemblPlants"/>
        </authorList>
    </citation>
    <scope>IDENTIFICATION</scope>
</reference>
<protein>
    <submittedName>
        <fullName evidence="2">Uncharacterized protein</fullName>
    </submittedName>
</protein>
<dbReference type="Gramene" id="OMERI06G07900.4">
    <property type="protein sequence ID" value="OMERI06G07900.4"/>
    <property type="gene ID" value="OMERI06G07900"/>
</dbReference>
<feature type="compositionally biased region" description="Low complexity" evidence="1">
    <location>
        <begin position="63"/>
        <end position="72"/>
    </location>
</feature>
<accession>A0A0E0DYM4</accession>
<dbReference type="AlphaFoldDB" id="A0A0E0DYM4"/>
<evidence type="ECO:0000313" key="3">
    <source>
        <dbReference type="Proteomes" id="UP000008021"/>
    </source>
</evidence>
<organism evidence="2">
    <name type="scientific">Oryza meridionalis</name>
    <dbReference type="NCBI Taxonomy" id="40149"/>
    <lineage>
        <taxon>Eukaryota</taxon>
        <taxon>Viridiplantae</taxon>
        <taxon>Streptophyta</taxon>
        <taxon>Embryophyta</taxon>
        <taxon>Tracheophyta</taxon>
        <taxon>Spermatophyta</taxon>
        <taxon>Magnoliopsida</taxon>
        <taxon>Liliopsida</taxon>
        <taxon>Poales</taxon>
        <taxon>Poaceae</taxon>
        <taxon>BOP clade</taxon>
        <taxon>Oryzoideae</taxon>
        <taxon>Oryzeae</taxon>
        <taxon>Oryzinae</taxon>
        <taxon>Oryza</taxon>
    </lineage>
</organism>
<dbReference type="EnsemblPlants" id="OMERI06G07900.4">
    <property type="protein sequence ID" value="OMERI06G07900.4"/>
    <property type="gene ID" value="OMERI06G07900"/>
</dbReference>
<sequence length="118" mass="13356">MYRQLYQISRPRDISERLVESAVPSVYECQLDPARPSRPWTPRQAQVFRSSLVSCRAWARARSSSARSAESSNTVDGFMPSPGPEMPARALMSSMDAAIWCQAAAARKHRQEDDKKRK</sequence>
<dbReference type="Proteomes" id="UP000008021">
    <property type="component" value="Chromosome 6"/>
</dbReference>
<proteinExistence type="predicted"/>
<evidence type="ECO:0000313" key="2">
    <source>
        <dbReference type="EnsemblPlants" id="OMERI06G07900.4"/>
    </source>
</evidence>